<protein>
    <submittedName>
        <fullName evidence="5">AMP-binding protein</fullName>
    </submittedName>
</protein>
<feature type="domain" description="AMP-dependent synthetase/ligase" evidence="4">
    <location>
        <begin position="23"/>
        <end position="338"/>
    </location>
</feature>
<feature type="region of interest" description="Disordered" evidence="3">
    <location>
        <begin position="494"/>
        <end position="522"/>
    </location>
</feature>
<dbReference type="Pfam" id="PF23562">
    <property type="entry name" value="AMP-binding_C_3"/>
    <property type="match status" value="1"/>
</dbReference>
<dbReference type="PANTHER" id="PTHR43272:SF33">
    <property type="entry name" value="AMP-BINDING DOMAIN-CONTAINING PROTEIN-RELATED"/>
    <property type="match status" value="1"/>
</dbReference>
<evidence type="ECO:0000313" key="5">
    <source>
        <dbReference type="EMBL" id="MFD2465488.1"/>
    </source>
</evidence>
<name>A0ABW5GXC0_9PSEU</name>
<evidence type="ECO:0000256" key="1">
    <source>
        <dbReference type="ARBA" id="ARBA00022741"/>
    </source>
</evidence>
<dbReference type="Pfam" id="PF00501">
    <property type="entry name" value="AMP-binding"/>
    <property type="match status" value="1"/>
</dbReference>
<dbReference type="InterPro" id="IPR000873">
    <property type="entry name" value="AMP-dep_synth/lig_dom"/>
</dbReference>
<evidence type="ECO:0000256" key="2">
    <source>
        <dbReference type="ARBA" id="ARBA00022840"/>
    </source>
</evidence>
<feature type="compositionally biased region" description="Basic and acidic residues" evidence="3">
    <location>
        <begin position="494"/>
        <end position="505"/>
    </location>
</feature>
<evidence type="ECO:0000313" key="6">
    <source>
        <dbReference type="Proteomes" id="UP001597419"/>
    </source>
</evidence>
<dbReference type="InterPro" id="IPR042099">
    <property type="entry name" value="ANL_N_sf"/>
</dbReference>
<dbReference type="SUPFAM" id="SSF56801">
    <property type="entry name" value="Acetyl-CoA synthetase-like"/>
    <property type="match status" value="1"/>
</dbReference>
<evidence type="ECO:0000256" key="3">
    <source>
        <dbReference type="SAM" id="MobiDB-lite"/>
    </source>
</evidence>
<keyword evidence="1" id="KW-0547">Nucleotide-binding</keyword>
<dbReference type="PROSITE" id="PS00455">
    <property type="entry name" value="AMP_BINDING"/>
    <property type="match status" value="1"/>
</dbReference>
<proteinExistence type="predicted"/>
<comment type="caution">
    <text evidence="5">The sequence shown here is derived from an EMBL/GenBank/DDBJ whole genome shotgun (WGS) entry which is preliminary data.</text>
</comment>
<reference evidence="6" key="1">
    <citation type="journal article" date="2019" name="Int. J. Syst. Evol. Microbiol.">
        <title>The Global Catalogue of Microorganisms (GCM) 10K type strain sequencing project: providing services to taxonomists for standard genome sequencing and annotation.</title>
        <authorList>
            <consortium name="The Broad Institute Genomics Platform"/>
            <consortium name="The Broad Institute Genome Sequencing Center for Infectious Disease"/>
            <person name="Wu L."/>
            <person name="Ma J."/>
        </authorList>
    </citation>
    <scope>NUCLEOTIDE SEQUENCE [LARGE SCALE GENOMIC DNA]</scope>
    <source>
        <strain evidence="6">CGMCC 4.7643</strain>
    </source>
</reference>
<evidence type="ECO:0000259" key="4">
    <source>
        <dbReference type="Pfam" id="PF00501"/>
    </source>
</evidence>
<keyword evidence="6" id="KW-1185">Reference proteome</keyword>
<dbReference type="RefSeq" id="WP_345407072.1">
    <property type="nucleotide sequence ID" value="NZ_BAABHG010000021.1"/>
</dbReference>
<gene>
    <name evidence="5" type="ORF">ACFSYJ_43195</name>
</gene>
<accession>A0ABW5GXC0</accession>
<dbReference type="Gene3D" id="3.40.50.12780">
    <property type="entry name" value="N-terminal domain of ligase-like"/>
    <property type="match status" value="1"/>
</dbReference>
<sequence>MTESVLNRVVADRPAHAGTLTVAGLGGSRTMPLAEFHGRARAVANALRRKGVGAGSRIGVLAGNSLEWTLLDLAALMLKAQTAGFEPGKFTAGAELIDRYDLDLLYCDTAATDAMTGEAPSGVRPITEISSYASEPPGTLDPVAYAPTDCTTVKFTSGSTGVPKGLEATVGSIDSSLLAVQRIFDHRPGDNLLVFLPLSLLQQRYWLYSALRWGHDLTITTYQSVFAVLPAVRPTVVMGVPGFFDAAKRHIEGSAGEGLGPAEAAAELFGDRIRYLWTGSAPADPAVLRFFTGAGLPIFEGYGLNETCITTKNHPGAHREGSVGKPLPGKEIVIDDEGVVCVRSEHPVNTAYTYAAPGDSARIFQPGGVVRTGDLGRLDEDGFLYILGRADDVIVLDNGKKVIVRPIEARFRATGAVTDCVVFCPNQTDLVAVVVPGPAGAAAIAEAVETVNATGEPDERVARVVVADEPFTVGNGLSTAQFKPLRNRIRDRYRDRLADPKEGIHAGRPRHPGPRAAREGAA</sequence>
<dbReference type="InterPro" id="IPR020845">
    <property type="entry name" value="AMP-binding_CS"/>
</dbReference>
<dbReference type="Proteomes" id="UP001597419">
    <property type="component" value="Unassembled WGS sequence"/>
</dbReference>
<organism evidence="5 6">
    <name type="scientific">Amycolatopsis samaneae</name>
    <dbReference type="NCBI Taxonomy" id="664691"/>
    <lineage>
        <taxon>Bacteria</taxon>
        <taxon>Bacillati</taxon>
        <taxon>Actinomycetota</taxon>
        <taxon>Actinomycetes</taxon>
        <taxon>Pseudonocardiales</taxon>
        <taxon>Pseudonocardiaceae</taxon>
        <taxon>Amycolatopsis</taxon>
    </lineage>
</organism>
<dbReference type="EMBL" id="JBHUKU010000033">
    <property type="protein sequence ID" value="MFD2465488.1"/>
    <property type="molecule type" value="Genomic_DNA"/>
</dbReference>
<dbReference type="PANTHER" id="PTHR43272">
    <property type="entry name" value="LONG-CHAIN-FATTY-ACID--COA LIGASE"/>
    <property type="match status" value="1"/>
</dbReference>
<keyword evidence="2" id="KW-0067">ATP-binding</keyword>